<accession>A0A085AR58</accession>
<reference evidence="5" key="1">
    <citation type="submission" date="2014-05" db="EMBL/GenBank/DDBJ databases">
        <title>ATOL: Assembling a taxonomically balanced genome-scale reconstruction of the evolutionary history of the Enterobacteriaceae.</title>
        <authorList>
            <person name="Plunkett G. III"/>
            <person name="Neeno-Eckwall E.C."/>
            <person name="Glasner J.D."/>
            <person name="Perna N.T."/>
        </authorList>
    </citation>
    <scope>NUCLEOTIDE SEQUENCE [LARGE SCALE GENOMIC DNA]</scope>
    <source>
        <strain evidence="5">ATCC 49490</strain>
    </source>
</reference>
<dbReference type="InterPro" id="IPR050090">
    <property type="entry name" value="Tyrosine_recombinase_XerCD"/>
</dbReference>
<sequence length="349" mass="40496">MPIYKRGKNYWVDISAPDGTRIRHSTGTEEKAKAQEYHDKLKHELWDISRLDKRKEHLFEEIVILALKDAEGQSLYGTKKGYAKYWLSVFRGRVITGIKGDEIARKMPTHSLHKSRKSLANGTINRYRAFIVRAFSLALKHGWIDHRPYVPELREPKVRVRWIRKWQARELIDALESGIMRRIVSFALLTGARRGEILSLKWENVDVENRNAMVTAENAKSGRARALPLNEEAIRILRDCDKTCPFVFSLNGDRLTDIDRAEFNRALDIAQITDFRFHDLRHTWASWHIQNGTPLMMLKEMGGWETLEMVKKYAHLSAEHLNRFVGSVTFLAQENEIDTLRSKKMSATG</sequence>
<dbReference type="GO" id="GO:0015074">
    <property type="term" value="P:DNA integration"/>
    <property type="evidence" value="ECO:0007669"/>
    <property type="project" value="UniProtKB-KW"/>
</dbReference>
<protein>
    <submittedName>
        <fullName evidence="4">Phage integrase</fullName>
    </submittedName>
</protein>
<dbReference type="SUPFAM" id="SSF56349">
    <property type="entry name" value="DNA breaking-rejoining enzymes"/>
    <property type="match status" value="1"/>
</dbReference>
<dbReference type="PROSITE" id="PS51898">
    <property type="entry name" value="TYR_RECOMBINASE"/>
    <property type="match status" value="1"/>
</dbReference>
<dbReference type="InterPro" id="IPR011010">
    <property type="entry name" value="DNA_brk_join_enz"/>
</dbReference>
<evidence type="ECO:0000259" key="3">
    <source>
        <dbReference type="PROSITE" id="PS51898"/>
    </source>
</evidence>
<dbReference type="Pfam" id="PF00589">
    <property type="entry name" value="Phage_integrase"/>
    <property type="match status" value="1"/>
</dbReference>
<dbReference type="InterPro" id="IPR002104">
    <property type="entry name" value="Integrase_catalytic"/>
</dbReference>
<dbReference type="EMBL" id="JMTB01000015">
    <property type="protein sequence ID" value="KFC12703.1"/>
    <property type="molecule type" value="Genomic_DNA"/>
</dbReference>
<proteinExistence type="predicted"/>
<dbReference type="PANTHER" id="PTHR30349:SF64">
    <property type="entry name" value="PROPHAGE INTEGRASE INTD-RELATED"/>
    <property type="match status" value="1"/>
</dbReference>
<feature type="domain" description="Tyr recombinase" evidence="3">
    <location>
        <begin position="158"/>
        <end position="326"/>
    </location>
</feature>
<dbReference type="AlphaFoldDB" id="A0A085AR58"/>
<name>A0A085AR58_9ENTR</name>
<comment type="caution">
    <text evidence="4">The sequence shown here is derived from an EMBL/GenBank/DDBJ whole genome shotgun (WGS) entry which is preliminary data.</text>
</comment>
<dbReference type="PANTHER" id="PTHR30349">
    <property type="entry name" value="PHAGE INTEGRASE-RELATED"/>
    <property type="match status" value="1"/>
</dbReference>
<keyword evidence="5" id="KW-1185">Reference proteome</keyword>
<dbReference type="eggNOG" id="COG0582">
    <property type="taxonomic scope" value="Bacteria"/>
</dbReference>
<dbReference type="OrthoDB" id="5589990at2"/>
<dbReference type="GO" id="GO:0006310">
    <property type="term" value="P:DNA recombination"/>
    <property type="evidence" value="ECO:0007669"/>
    <property type="project" value="UniProtKB-KW"/>
</dbReference>
<dbReference type="GO" id="GO:0003677">
    <property type="term" value="F:DNA binding"/>
    <property type="evidence" value="ECO:0007669"/>
    <property type="project" value="InterPro"/>
</dbReference>
<evidence type="ECO:0000313" key="4">
    <source>
        <dbReference type="EMBL" id="KFC12703.1"/>
    </source>
</evidence>
<evidence type="ECO:0000313" key="5">
    <source>
        <dbReference type="Proteomes" id="UP000028630"/>
    </source>
</evidence>
<dbReference type="Proteomes" id="UP000028630">
    <property type="component" value="Unassembled WGS sequence"/>
</dbReference>
<evidence type="ECO:0000256" key="1">
    <source>
        <dbReference type="ARBA" id="ARBA00022908"/>
    </source>
</evidence>
<keyword evidence="1" id="KW-0229">DNA integration</keyword>
<keyword evidence="2" id="KW-0233">DNA recombination</keyword>
<dbReference type="Gene3D" id="1.10.443.10">
    <property type="entry name" value="Intergrase catalytic core"/>
    <property type="match status" value="1"/>
</dbReference>
<dbReference type="CDD" id="cd00796">
    <property type="entry name" value="INT_Rci_Hp1_C"/>
    <property type="match status" value="1"/>
</dbReference>
<dbReference type="RefSeq" id="WP_038153591.1">
    <property type="nucleotide sequence ID" value="NZ_JMTB01000015.1"/>
</dbReference>
<gene>
    <name evidence="4" type="ORF">GTGU_00268</name>
</gene>
<organism evidence="4 5">
    <name type="scientific">Trabulsiella guamensis ATCC 49490</name>
    <dbReference type="NCBI Taxonomy" id="1005994"/>
    <lineage>
        <taxon>Bacteria</taxon>
        <taxon>Pseudomonadati</taxon>
        <taxon>Pseudomonadota</taxon>
        <taxon>Gammaproteobacteria</taxon>
        <taxon>Enterobacterales</taxon>
        <taxon>Enterobacteriaceae</taxon>
        <taxon>Trabulsiella</taxon>
    </lineage>
</organism>
<dbReference type="InterPro" id="IPR013762">
    <property type="entry name" value="Integrase-like_cat_sf"/>
</dbReference>
<evidence type="ECO:0000256" key="2">
    <source>
        <dbReference type="ARBA" id="ARBA00023172"/>
    </source>
</evidence>